<dbReference type="SUPFAM" id="SSF48264">
    <property type="entry name" value="Cytochrome P450"/>
    <property type="match status" value="1"/>
</dbReference>
<evidence type="ECO:0000256" key="9">
    <source>
        <dbReference type="PIRSR" id="PIRSR602401-1"/>
    </source>
</evidence>
<dbReference type="InterPro" id="IPR002401">
    <property type="entry name" value="Cyt_P450_E_grp-I"/>
</dbReference>
<evidence type="ECO:0000256" key="3">
    <source>
        <dbReference type="ARBA" id="ARBA00010617"/>
    </source>
</evidence>
<comment type="cofactor">
    <cofactor evidence="1 9">
        <name>heme</name>
        <dbReference type="ChEBI" id="CHEBI:30413"/>
    </cofactor>
</comment>
<dbReference type="InterPro" id="IPR050364">
    <property type="entry name" value="Cytochrome_P450_fung"/>
</dbReference>
<evidence type="ECO:0000256" key="11">
    <source>
        <dbReference type="SAM" id="SignalP"/>
    </source>
</evidence>
<comment type="caution">
    <text evidence="12">The sequence shown here is derived from an EMBL/GenBank/DDBJ whole genome shotgun (WGS) entry which is preliminary data.</text>
</comment>
<evidence type="ECO:0000256" key="5">
    <source>
        <dbReference type="ARBA" id="ARBA00022723"/>
    </source>
</evidence>
<evidence type="ECO:0000256" key="4">
    <source>
        <dbReference type="ARBA" id="ARBA00022617"/>
    </source>
</evidence>
<dbReference type="GO" id="GO:0020037">
    <property type="term" value="F:heme binding"/>
    <property type="evidence" value="ECO:0007669"/>
    <property type="project" value="InterPro"/>
</dbReference>
<dbReference type="GeneID" id="19202853"/>
<gene>
    <name evidence="12" type="ORF">CONPUDRAFT_151467</name>
</gene>
<dbReference type="Pfam" id="PF00067">
    <property type="entry name" value="p450"/>
    <property type="match status" value="2"/>
</dbReference>
<dbReference type="Proteomes" id="UP000053558">
    <property type="component" value="Unassembled WGS sequence"/>
</dbReference>
<dbReference type="InterPro" id="IPR017972">
    <property type="entry name" value="Cyt_P450_CS"/>
</dbReference>
<dbReference type="GO" id="GO:0005506">
    <property type="term" value="F:iron ion binding"/>
    <property type="evidence" value="ECO:0007669"/>
    <property type="project" value="InterPro"/>
</dbReference>
<dbReference type="Gene3D" id="1.10.630.10">
    <property type="entry name" value="Cytochrome P450"/>
    <property type="match status" value="1"/>
</dbReference>
<dbReference type="AlphaFoldDB" id="A0A5M3MZ75"/>
<dbReference type="OrthoDB" id="2789670at2759"/>
<dbReference type="KEGG" id="cput:CONPUDRAFT_151467"/>
<feature type="binding site" description="axial binding residue" evidence="9">
    <location>
        <position position="406"/>
    </location>
    <ligand>
        <name>heme</name>
        <dbReference type="ChEBI" id="CHEBI:30413"/>
    </ligand>
    <ligandPart>
        <name>Fe</name>
        <dbReference type="ChEBI" id="CHEBI:18248"/>
    </ligandPart>
</feature>
<dbReference type="PANTHER" id="PTHR46300:SF7">
    <property type="entry name" value="P450, PUTATIVE (EUROFUNG)-RELATED"/>
    <property type="match status" value="1"/>
</dbReference>
<dbReference type="PRINTS" id="PR00463">
    <property type="entry name" value="EP450I"/>
</dbReference>
<dbReference type="OMA" id="LHIFLAM"/>
<dbReference type="RefSeq" id="XP_007766144.1">
    <property type="nucleotide sequence ID" value="XM_007767954.1"/>
</dbReference>
<proteinExistence type="inferred from homology"/>
<accession>A0A5M3MZ75</accession>
<evidence type="ECO:0000256" key="8">
    <source>
        <dbReference type="ARBA" id="ARBA00023033"/>
    </source>
</evidence>
<organism evidence="12 13">
    <name type="scientific">Coniophora puteana (strain RWD-64-598)</name>
    <name type="common">Brown rot fungus</name>
    <dbReference type="NCBI Taxonomy" id="741705"/>
    <lineage>
        <taxon>Eukaryota</taxon>
        <taxon>Fungi</taxon>
        <taxon>Dikarya</taxon>
        <taxon>Basidiomycota</taxon>
        <taxon>Agaricomycotina</taxon>
        <taxon>Agaricomycetes</taxon>
        <taxon>Agaricomycetidae</taxon>
        <taxon>Boletales</taxon>
        <taxon>Coniophorineae</taxon>
        <taxon>Coniophoraceae</taxon>
        <taxon>Coniophora</taxon>
    </lineage>
</organism>
<dbReference type="GO" id="GO:0004497">
    <property type="term" value="F:monooxygenase activity"/>
    <property type="evidence" value="ECO:0007669"/>
    <property type="project" value="UniProtKB-KW"/>
</dbReference>
<reference evidence="13" key="1">
    <citation type="journal article" date="2012" name="Science">
        <title>The Paleozoic origin of enzymatic lignin decomposition reconstructed from 31 fungal genomes.</title>
        <authorList>
            <person name="Floudas D."/>
            <person name="Binder M."/>
            <person name="Riley R."/>
            <person name="Barry K."/>
            <person name="Blanchette R.A."/>
            <person name="Henrissat B."/>
            <person name="Martinez A.T."/>
            <person name="Otillar R."/>
            <person name="Spatafora J.W."/>
            <person name="Yadav J.S."/>
            <person name="Aerts A."/>
            <person name="Benoit I."/>
            <person name="Boyd A."/>
            <person name="Carlson A."/>
            <person name="Copeland A."/>
            <person name="Coutinho P.M."/>
            <person name="de Vries R.P."/>
            <person name="Ferreira P."/>
            <person name="Findley K."/>
            <person name="Foster B."/>
            <person name="Gaskell J."/>
            <person name="Glotzer D."/>
            <person name="Gorecki P."/>
            <person name="Heitman J."/>
            <person name="Hesse C."/>
            <person name="Hori C."/>
            <person name="Igarashi K."/>
            <person name="Jurgens J.A."/>
            <person name="Kallen N."/>
            <person name="Kersten P."/>
            <person name="Kohler A."/>
            <person name="Kuees U."/>
            <person name="Kumar T.K.A."/>
            <person name="Kuo A."/>
            <person name="LaButti K."/>
            <person name="Larrondo L.F."/>
            <person name="Lindquist E."/>
            <person name="Ling A."/>
            <person name="Lombard V."/>
            <person name="Lucas S."/>
            <person name="Lundell T."/>
            <person name="Martin R."/>
            <person name="McLaughlin D.J."/>
            <person name="Morgenstern I."/>
            <person name="Morin E."/>
            <person name="Murat C."/>
            <person name="Nagy L.G."/>
            <person name="Nolan M."/>
            <person name="Ohm R.A."/>
            <person name="Patyshakuliyeva A."/>
            <person name="Rokas A."/>
            <person name="Ruiz-Duenas F.J."/>
            <person name="Sabat G."/>
            <person name="Salamov A."/>
            <person name="Samejima M."/>
            <person name="Schmutz J."/>
            <person name="Slot J.C."/>
            <person name="St John F."/>
            <person name="Stenlid J."/>
            <person name="Sun H."/>
            <person name="Sun S."/>
            <person name="Syed K."/>
            <person name="Tsang A."/>
            <person name="Wiebenga A."/>
            <person name="Young D."/>
            <person name="Pisabarro A."/>
            <person name="Eastwood D.C."/>
            <person name="Martin F."/>
            <person name="Cullen D."/>
            <person name="Grigoriev I.V."/>
            <person name="Hibbett D.S."/>
        </authorList>
    </citation>
    <scope>NUCLEOTIDE SEQUENCE [LARGE SCALE GENOMIC DNA]</scope>
    <source>
        <strain evidence="13">RWD-64-598 SS2</strain>
    </source>
</reference>
<keyword evidence="5 9" id="KW-0479">Metal-binding</keyword>
<evidence type="ECO:0000256" key="7">
    <source>
        <dbReference type="ARBA" id="ARBA00023004"/>
    </source>
</evidence>
<dbReference type="PRINTS" id="PR00385">
    <property type="entry name" value="P450"/>
</dbReference>
<feature type="chain" id="PRO_5024365950" evidence="11">
    <location>
        <begin position="25"/>
        <end position="452"/>
    </location>
</feature>
<keyword evidence="11" id="KW-0732">Signal</keyword>
<protein>
    <submittedName>
        <fullName evidence="12">Cytochrome P450</fullName>
    </submittedName>
</protein>
<evidence type="ECO:0000256" key="2">
    <source>
        <dbReference type="ARBA" id="ARBA00005179"/>
    </source>
</evidence>
<comment type="similarity">
    <text evidence="3 10">Belongs to the cytochrome P450 family.</text>
</comment>
<evidence type="ECO:0000256" key="10">
    <source>
        <dbReference type="RuleBase" id="RU000461"/>
    </source>
</evidence>
<dbReference type="InterPro" id="IPR001128">
    <property type="entry name" value="Cyt_P450"/>
</dbReference>
<dbReference type="EMBL" id="JH711575">
    <property type="protein sequence ID" value="EIW84448.1"/>
    <property type="molecule type" value="Genomic_DNA"/>
</dbReference>
<sequence length="452" mass="50781">MASPLFLLAVAAPIAGALIAIAKAYRNVRSKGCPPGPKPLPLLGCALQVDATQPWLTYTEWKDTYGDIVYCPTFGQDTIVVNSEEMAQDLFDKRSSNYSDRMDASILTKYFGMGHHTAIMRHNDVWREHRRVMQQGLRREPVKVYLPVQLRRAHDLIKSLRKSPTDYCRHVKRFSGATILEVVYDHRVGSRGEEDPILKRISDANDVGVLALAPGNILRLSVFPFLRHIPTWLSGGQLDSAVCRKHMETMVEVPYSELKHKLASGYAAGEDTTGSTLMIFILAMALYPEVQTRAQSEIDSVVGSGRLPSFDDWETLPYVEAVFRETLRWYPVVPLGVPHAASREDVYRGYHIPKGAVVVPNVWAMTRDPDKYHSPADFKPERFLDEQGNLTSDEVDYVFGFGRRICPGRYLAKASVWVAMACILASLRIEKAKDVDGRPIEPKPEWVHGITS</sequence>
<evidence type="ECO:0000256" key="6">
    <source>
        <dbReference type="ARBA" id="ARBA00023002"/>
    </source>
</evidence>
<dbReference type="CDD" id="cd11065">
    <property type="entry name" value="CYP64-like"/>
    <property type="match status" value="1"/>
</dbReference>
<dbReference type="InterPro" id="IPR036396">
    <property type="entry name" value="Cyt_P450_sf"/>
</dbReference>
<keyword evidence="7 9" id="KW-0408">Iron</keyword>
<dbReference type="PROSITE" id="PS00086">
    <property type="entry name" value="CYTOCHROME_P450"/>
    <property type="match status" value="1"/>
</dbReference>
<comment type="pathway">
    <text evidence="2">Secondary metabolite biosynthesis.</text>
</comment>
<name>A0A5M3MZ75_CONPW</name>
<keyword evidence="4 9" id="KW-0349">Heme</keyword>
<keyword evidence="8 10" id="KW-0503">Monooxygenase</keyword>
<evidence type="ECO:0000313" key="12">
    <source>
        <dbReference type="EMBL" id="EIW84448.1"/>
    </source>
</evidence>
<evidence type="ECO:0000313" key="13">
    <source>
        <dbReference type="Proteomes" id="UP000053558"/>
    </source>
</evidence>
<keyword evidence="13" id="KW-1185">Reference proteome</keyword>
<evidence type="ECO:0000256" key="1">
    <source>
        <dbReference type="ARBA" id="ARBA00001971"/>
    </source>
</evidence>
<keyword evidence="6 10" id="KW-0560">Oxidoreductase</keyword>
<dbReference type="GO" id="GO:0016705">
    <property type="term" value="F:oxidoreductase activity, acting on paired donors, with incorporation or reduction of molecular oxygen"/>
    <property type="evidence" value="ECO:0007669"/>
    <property type="project" value="InterPro"/>
</dbReference>
<feature type="signal peptide" evidence="11">
    <location>
        <begin position="1"/>
        <end position="24"/>
    </location>
</feature>
<dbReference type="PANTHER" id="PTHR46300">
    <property type="entry name" value="P450, PUTATIVE (EUROFUNG)-RELATED-RELATED"/>
    <property type="match status" value="1"/>
</dbReference>